<feature type="compositionally biased region" description="Low complexity" evidence="1">
    <location>
        <begin position="590"/>
        <end position="600"/>
    </location>
</feature>
<feature type="compositionally biased region" description="Basic and acidic residues" evidence="1">
    <location>
        <begin position="392"/>
        <end position="409"/>
    </location>
</feature>
<feature type="compositionally biased region" description="Pro residues" evidence="1">
    <location>
        <begin position="549"/>
        <end position="565"/>
    </location>
</feature>
<keyword evidence="3" id="KW-1185">Reference proteome</keyword>
<evidence type="ECO:0000313" key="3">
    <source>
        <dbReference type="Proteomes" id="UP001050691"/>
    </source>
</evidence>
<dbReference type="AlphaFoldDB" id="A0AAV5A5B3"/>
<organism evidence="2 3">
    <name type="scientific">Clathrus columnatus</name>
    <dbReference type="NCBI Taxonomy" id="1419009"/>
    <lineage>
        <taxon>Eukaryota</taxon>
        <taxon>Fungi</taxon>
        <taxon>Dikarya</taxon>
        <taxon>Basidiomycota</taxon>
        <taxon>Agaricomycotina</taxon>
        <taxon>Agaricomycetes</taxon>
        <taxon>Phallomycetidae</taxon>
        <taxon>Phallales</taxon>
        <taxon>Clathraceae</taxon>
        <taxon>Clathrus</taxon>
    </lineage>
</organism>
<protein>
    <recommendedName>
        <fullName evidence="4">Arrestin-like N-terminal domain-containing protein</fullName>
    </recommendedName>
</protein>
<reference evidence="2" key="1">
    <citation type="submission" date="2021-10" db="EMBL/GenBank/DDBJ databases">
        <title>De novo Genome Assembly of Clathrus columnatus (Basidiomycota, Fungi) Using Illumina and Nanopore Sequence Data.</title>
        <authorList>
            <person name="Ogiso-Tanaka E."/>
            <person name="Itagaki H."/>
            <person name="Hosoya T."/>
            <person name="Hosaka K."/>
        </authorList>
    </citation>
    <scope>NUCLEOTIDE SEQUENCE</scope>
    <source>
        <strain evidence="2">MO-923</strain>
    </source>
</reference>
<gene>
    <name evidence="2" type="ORF">Clacol_003703</name>
</gene>
<dbReference type="EMBL" id="BPWL01000004">
    <property type="protein sequence ID" value="GJJ09480.1"/>
    <property type="molecule type" value="Genomic_DNA"/>
</dbReference>
<sequence length="639" mass="70592">MTSTLPPPTYEEEQIELFISPTSNAIQFQKGYLGSQGERAAIEGEVQIKGMRASLWQSAFVTLQTIEEDLNHSIEIASRKLVLFSRANNSRETTSVAFPSSLPFSIPLMPDTPQCLHSARSSIKHILTATLQPLDPVRQPLSKRLLVHPKRYAPSNRTGSLGDPRILSRNDPIHFQIEISRTIFHLDDPIPIYVTIPPPEFESIKARGLQLRSVVVDLVRVISSGESYTHTSVVDTRPSSSQFSIFPVNGSSNDYSEKQDIARASSAPQEDFSIPDGLRSIIIRTGASCRLNASRAIRLRLLLFHRTTPMNYDLMDPETVDEESFDCATITQSSLLHNVSFHVSVTITFMYANSHSESKSTVIIPITLLPDVAPLPEVDESVTSAYRKKHDRPPARTVRQEEAVIDRSEAGPSMSTPSGAPPPFDERDAPPPFSALVSYPTPSRLPTFLESESDMNGHLPVLSSHDSVDYEEYVHIPGEGKEFGFNPEDQFDGLSASYAGLESPPPSVNRLDDSVEDYTNLILQSEQHSLTLQLGSETEIPTACRREPPPPPPPLMDDPSDPPPSIYEEEFRRPEGHTPPPLLPPPSMSSPPEASLMSLENRVHPSANAPPPYLHPPGPSEQEETVTRPPPYVDLLPIT</sequence>
<feature type="region of interest" description="Disordered" evidence="1">
    <location>
        <begin position="540"/>
        <end position="639"/>
    </location>
</feature>
<dbReference type="Proteomes" id="UP001050691">
    <property type="component" value="Unassembled WGS sequence"/>
</dbReference>
<evidence type="ECO:0008006" key="4">
    <source>
        <dbReference type="Google" id="ProtNLM"/>
    </source>
</evidence>
<name>A0AAV5A5B3_9AGAM</name>
<feature type="region of interest" description="Disordered" evidence="1">
    <location>
        <begin position="385"/>
        <end position="433"/>
    </location>
</feature>
<evidence type="ECO:0000313" key="2">
    <source>
        <dbReference type="EMBL" id="GJJ09480.1"/>
    </source>
</evidence>
<evidence type="ECO:0000256" key="1">
    <source>
        <dbReference type="SAM" id="MobiDB-lite"/>
    </source>
</evidence>
<comment type="caution">
    <text evidence="2">The sequence shown here is derived from an EMBL/GenBank/DDBJ whole genome shotgun (WGS) entry which is preliminary data.</text>
</comment>
<proteinExistence type="predicted"/>
<feature type="compositionally biased region" description="Pro residues" evidence="1">
    <location>
        <begin position="577"/>
        <end position="589"/>
    </location>
</feature>
<feature type="compositionally biased region" description="Pro residues" evidence="1">
    <location>
        <begin position="608"/>
        <end position="619"/>
    </location>
</feature>
<accession>A0AAV5A5B3</accession>